<dbReference type="InterPro" id="IPR011990">
    <property type="entry name" value="TPR-like_helical_dom_sf"/>
</dbReference>
<comment type="caution">
    <text evidence="1">The sequence shown here is derived from an EMBL/GenBank/DDBJ whole genome shotgun (WGS) entry which is preliminary data.</text>
</comment>
<gene>
    <name evidence="1" type="ORF">S01H1_74853</name>
</gene>
<dbReference type="AlphaFoldDB" id="X0XPV8"/>
<dbReference type="Pfam" id="PF12895">
    <property type="entry name" value="ANAPC3"/>
    <property type="match status" value="1"/>
</dbReference>
<accession>X0XPV8</accession>
<feature type="non-terminal residue" evidence="1">
    <location>
        <position position="1"/>
    </location>
</feature>
<organism evidence="1">
    <name type="scientific">marine sediment metagenome</name>
    <dbReference type="NCBI Taxonomy" id="412755"/>
    <lineage>
        <taxon>unclassified sequences</taxon>
        <taxon>metagenomes</taxon>
        <taxon>ecological metagenomes</taxon>
    </lineage>
</organism>
<reference evidence="1" key="1">
    <citation type="journal article" date="2014" name="Front. Microbiol.">
        <title>High frequency of phylogenetically diverse reductive dehalogenase-homologous genes in deep subseafloor sedimentary metagenomes.</title>
        <authorList>
            <person name="Kawai M."/>
            <person name="Futagami T."/>
            <person name="Toyoda A."/>
            <person name="Takaki Y."/>
            <person name="Nishi S."/>
            <person name="Hori S."/>
            <person name="Arai W."/>
            <person name="Tsubouchi T."/>
            <person name="Morono Y."/>
            <person name="Uchiyama I."/>
            <person name="Ito T."/>
            <person name="Fujiyama A."/>
            <person name="Inagaki F."/>
            <person name="Takami H."/>
        </authorList>
    </citation>
    <scope>NUCLEOTIDE SEQUENCE</scope>
    <source>
        <strain evidence="1">Expedition CK06-06</strain>
    </source>
</reference>
<evidence type="ECO:0000313" key="1">
    <source>
        <dbReference type="EMBL" id="GAG45209.1"/>
    </source>
</evidence>
<dbReference type="Gene3D" id="1.25.40.10">
    <property type="entry name" value="Tetratricopeptide repeat domain"/>
    <property type="match status" value="1"/>
</dbReference>
<dbReference type="SUPFAM" id="SSF48452">
    <property type="entry name" value="TPR-like"/>
    <property type="match status" value="1"/>
</dbReference>
<feature type="non-terminal residue" evidence="1">
    <location>
        <position position="239"/>
    </location>
</feature>
<dbReference type="EMBL" id="BARS01050099">
    <property type="protein sequence ID" value="GAG45209.1"/>
    <property type="molecule type" value="Genomic_DNA"/>
</dbReference>
<sequence>SEDERQRAEALYRVGICHYNMNNFDKAFVSLRKVTNDYPWTVYANEAFYYIGQCHVKLGRWAKAIEALKMVGTSVPTNVKGGTFSEAGQRLYVKIFDKDLVVLMASEEKLKLTLNTKSGDKEEIVAEPLGRSGAYYIGSIMTILGNPAPGDGKLQIIGGDVATVSYTDKNTKSGKRNQKIATTVRMVSSAVAGFTDGAYREYTKGVFGDSACFMRVKDLDRDLTDKKDNVTVKVCTQYK</sequence>
<name>X0XPV8_9ZZZZ</name>
<protein>
    <submittedName>
        <fullName evidence="1">Uncharacterized protein</fullName>
    </submittedName>
</protein>
<proteinExistence type="predicted"/>